<evidence type="ECO:0000256" key="8">
    <source>
        <dbReference type="ARBA" id="ARBA00022842"/>
    </source>
</evidence>
<evidence type="ECO:0000256" key="9">
    <source>
        <dbReference type="ARBA" id="ARBA00023204"/>
    </source>
</evidence>
<dbReference type="FunFam" id="3.40.1170.60:FF:000003">
    <property type="entry name" value="DNA polymerase eta"/>
    <property type="match status" value="1"/>
</dbReference>
<protein>
    <recommendedName>
        <fullName evidence="3">DNA-directed DNA polymerase</fullName>
        <ecNumber evidence="3">2.7.7.7</ecNumber>
    </recommendedName>
</protein>
<proteinExistence type="inferred from homology"/>
<comment type="function">
    <text evidence="10">Poorly processive, error-prone DNA polymerase involved in untargeted mutagenesis. Copies undamaged DNA at stalled replication forks, which arise in vivo from mismatched or misaligned primer ends. These misaligned primers can be extended by PolIV. Exhibits no 3'-5' exonuclease (proofreading) activity. May be involved in translesional synthesis, in conjunction with the beta clamp from PolIII.</text>
</comment>
<evidence type="ECO:0000256" key="2">
    <source>
        <dbReference type="ARBA" id="ARBA00011245"/>
    </source>
</evidence>
<evidence type="ECO:0000313" key="14">
    <source>
        <dbReference type="Proteomes" id="UP000236447"/>
    </source>
</evidence>
<dbReference type="GO" id="GO:0005829">
    <property type="term" value="C:cytosol"/>
    <property type="evidence" value="ECO:0007669"/>
    <property type="project" value="TreeGrafter"/>
</dbReference>
<evidence type="ECO:0000313" key="13">
    <source>
        <dbReference type="EMBL" id="AUQ99314.1"/>
    </source>
</evidence>
<dbReference type="InterPro" id="IPR050116">
    <property type="entry name" value="DNA_polymerase-Y"/>
</dbReference>
<dbReference type="Pfam" id="PF11799">
    <property type="entry name" value="IMS_C"/>
    <property type="match status" value="1"/>
</dbReference>
<name>A0A2I7K9M6_9RHOB</name>
<dbReference type="PROSITE" id="PS50173">
    <property type="entry name" value="UMUC"/>
    <property type="match status" value="1"/>
</dbReference>
<dbReference type="AlphaFoldDB" id="A0A2I7K9M6"/>
<evidence type="ECO:0000259" key="12">
    <source>
        <dbReference type="PROSITE" id="PS50173"/>
    </source>
</evidence>
<dbReference type="SUPFAM" id="SSF56672">
    <property type="entry name" value="DNA/RNA polymerases"/>
    <property type="match status" value="1"/>
</dbReference>
<dbReference type="GO" id="GO:0046872">
    <property type="term" value="F:metal ion binding"/>
    <property type="evidence" value="ECO:0007669"/>
    <property type="project" value="UniProtKB-KW"/>
</dbReference>
<dbReference type="GO" id="GO:0003684">
    <property type="term" value="F:damaged DNA binding"/>
    <property type="evidence" value="ECO:0007669"/>
    <property type="project" value="InterPro"/>
</dbReference>
<dbReference type="InterPro" id="IPR001126">
    <property type="entry name" value="UmuC"/>
</dbReference>
<feature type="domain" description="UmuC" evidence="12">
    <location>
        <begin position="6"/>
        <end position="194"/>
    </location>
</feature>
<accession>A0A2I7K9M6</accession>
<evidence type="ECO:0000256" key="5">
    <source>
        <dbReference type="ARBA" id="ARBA00022695"/>
    </source>
</evidence>
<dbReference type="EMBL" id="CP010725">
    <property type="protein sequence ID" value="AUQ99314.1"/>
    <property type="molecule type" value="Genomic_DNA"/>
</dbReference>
<evidence type="ECO:0000256" key="6">
    <source>
        <dbReference type="ARBA" id="ARBA00022723"/>
    </source>
</evidence>
<keyword evidence="8" id="KW-0460">Magnesium</keyword>
<dbReference type="Gene3D" id="3.30.70.270">
    <property type="match status" value="1"/>
</dbReference>
<dbReference type="RefSeq" id="WP_102883583.1">
    <property type="nucleotide sequence ID" value="NZ_CP010725.1"/>
</dbReference>
<dbReference type="PANTHER" id="PTHR11076:SF34">
    <property type="entry name" value="PROTEIN UMUC"/>
    <property type="match status" value="1"/>
</dbReference>
<evidence type="ECO:0000256" key="1">
    <source>
        <dbReference type="ARBA" id="ARBA00010945"/>
    </source>
</evidence>
<dbReference type="Pfam" id="PF00817">
    <property type="entry name" value="IMS"/>
    <property type="match status" value="1"/>
</dbReference>
<keyword evidence="7" id="KW-0227">DNA damage</keyword>
<dbReference type="GO" id="GO:0009432">
    <property type="term" value="P:SOS response"/>
    <property type="evidence" value="ECO:0007669"/>
    <property type="project" value="TreeGrafter"/>
</dbReference>
<reference evidence="13 14" key="2">
    <citation type="journal article" date="2017" name="Genome Biol. Evol.">
        <title>Trajectories and Drivers of Genome Evolution in Surface-Associated Marine Phaeobacter.</title>
        <authorList>
            <person name="Freese H.M."/>
            <person name="Sikorski J."/>
            <person name="Bunk B."/>
            <person name="Scheuner C."/>
            <person name="Meier-Kolthoff J.P."/>
            <person name="Sproer C."/>
            <person name="Gram L."/>
            <person name="Overmann J."/>
        </authorList>
    </citation>
    <scope>NUCLEOTIDE SEQUENCE [LARGE SCALE GENOMIC DNA]</scope>
    <source>
        <strain evidence="13 14">P88</strain>
    </source>
</reference>
<sequence>MTPMRCLYLDMNAFFASVEQQVNPRLRGRPVAITALQTGPHNNWAGAVVAASYEAKSQGVKTIMRVTEARQICPDIVFLQARHKLYARANQAIARAIDRIAEVERVRSIDELQIGLGGPTAKLPAAMDLARDIKRVIREDVGSVMRCSIGIGPNQLLAKIAGKLEKPDGLQWLAPENMPQAIAHLKPDDLPGISRRMQERLAKAHVWGIQELYALDPRHARKIWRSVEGERFVRALQGENIPLIETSRGGYGQSKVLAPEYRPAPQAHRVGRWLTERAVARMRRDGYCAGRISIHASLWKRQGHHWQQTLTPTQDTRAFLAIYDNLTARFAAGRDYTTSISVNLTNLVLLKDRSGELFLPLEPGKANRSEQLSTTIDHINRRYGKTIIKHGIQQEHLGFFDRG</sequence>
<keyword evidence="9" id="KW-0234">DNA repair</keyword>
<reference evidence="13 14" key="1">
    <citation type="journal article" date="2017" name="Front. Microbiol.">
        <title>Phaeobacter piscinae sp. nov., a species of the Roseobacter group and potential aquaculture probiont.</title>
        <authorList>
            <person name="Sonnenschein E.C."/>
            <person name="Phippen C.B.W."/>
            <person name="Nielsen K.F."/>
            <person name="Mateiu R.V."/>
            <person name="Melchiorsen J."/>
            <person name="Gram L."/>
            <person name="Overmann J."/>
            <person name="Freese H.M."/>
        </authorList>
    </citation>
    <scope>NUCLEOTIDE SEQUENCE [LARGE SCALE GENOMIC DNA]</scope>
    <source>
        <strain evidence="13 14">P88</strain>
    </source>
</reference>
<dbReference type="GO" id="GO:0006281">
    <property type="term" value="P:DNA repair"/>
    <property type="evidence" value="ECO:0007669"/>
    <property type="project" value="UniProtKB-KW"/>
</dbReference>
<dbReference type="InterPro" id="IPR043502">
    <property type="entry name" value="DNA/RNA_pol_sf"/>
</dbReference>
<keyword evidence="4 13" id="KW-0808">Transferase</keyword>
<dbReference type="Gene3D" id="3.40.1170.60">
    <property type="match status" value="1"/>
</dbReference>
<keyword evidence="5 13" id="KW-0548">Nucleotidyltransferase</keyword>
<evidence type="ECO:0000256" key="10">
    <source>
        <dbReference type="ARBA" id="ARBA00025589"/>
    </source>
</evidence>
<comment type="similarity">
    <text evidence="1">Belongs to the DNA polymerase type-Y family.</text>
</comment>
<dbReference type="Proteomes" id="UP000236447">
    <property type="component" value="Chromosome"/>
</dbReference>
<evidence type="ECO:0000256" key="4">
    <source>
        <dbReference type="ARBA" id="ARBA00022679"/>
    </source>
</evidence>
<gene>
    <name evidence="13" type="ORF">PhaeoP88_01944</name>
</gene>
<comment type="catalytic activity">
    <reaction evidence="11">
        <text>DNA(n) + a 2'-deoxyribonucleoside 5'-triphosphate = DNA(n+1) + diphosphate</text>
        <dbReference type="Rhea" id="RHEA:22508"/>
        <dbReference type="Rhea" id="RHEA-COMP:17339"/>
        <dbReference type="Rhea" id="RHEA-COMP:17340"/>
        <dbReference type="ChEBI" id="CHEBI:33019"/>
        <dbReference type="ChEBI" id="CHEBI:61560"/>
        <dbReference type="ChEBI" id="CHEBI:173112"/>
        <dbReference type="EC" id="2.7.7.7"/>
    </reaction>
</comment>
<keyword evidence="6" id="KW-0479">Metal-binding</keyword>
<evidence type="ECO:0000256" key="3">
    <source>
        <dbReference type="ARBA" id="ARBA00012417"/>
    </source>
</evidence>
<dbReference type="GO" id="GO:0003887">
    <property type="term" value="F:DNA-directed DNA polymerase activity"/>
    <property type="evidence" value="ECO:0007669"/>
    <property type="project" value="UniProtKB-EC"/>
</dbReference>
<dbReference type="EC" id="2.7.7.7" evidence="3"/>
<dbReference type="InterPro" id="IPR043128">
    <property type="entry name" value="Rev_trsase/Diguanyl_cyclase"/>
</dbReference>
<dbReference type="GO" id="GO:0042276">
    <property type="term" value="P:error-prone translesion synthesis"/>
    <property type="evidence" value="ECO:0007669"/>
    <property type="project" value="TreeGrafter"/>
</dbReference>
<organism evidence="13 14">
    <name type="scientific">Phaeobacter inhibens</name>
    <dbReference type="NCBI Taxonomy" id="221822"/>
    <lineage>
        <taxon>Bacteria</taxon>
        <taxon>Pseudomonadati</taxon>
        <taxon>Pseudomonadota</taxon>
        <taxon>Alphaproteobacteria</taxon>
        <taxon>Rhodobacterales</taxon>
        <taxon>Roseobacteraceae</taxon>
        <taxon>Phaeobacter</taxon>
    </lineage>
</organism>
<dbReference type="InterPro" id="IPR017961">
    <property type="entry name" value="DNA_pol_Y-fam_little_finger"/>
</dbReference>
<comment type="subunit">
    <text evidence="2">Monomer.</text>
</comment>
<dbReference type="PANTHER" id="PTHR11076">
    <property type="entry name" value="DNA REPAIR POLYMERASE UMUC / TRANSFERASE FAMILY MEMBER"/>
    <property type="match status" value="1"/>
</dbReference>
<evidence type="ECO:0000256" key="7">
    <source>
        <dbReference type="ARBA" id="ARBA00022763"/>
    </source>
</evidence>
<evidence type="ECO:0000256" key="11">
    <source>
        <dbReference type="ARBA" id="ARBA00049244"/>
    </source>
</evidence>